<dbReference type="Pfam" id="PF01494">
    <property type="entry name" value="FAD_binding_3"/>
    <property type="match status" value="1"/>
</dbReference>
<keyword evidence="3" id="KW-0472">Membrane</keyword>
<keyword evidence="3" id="KW-1133">Transmembrane helix</keyword>
<dbReference type="InterPro" id="IPR002938">
    <property type="entry name" value="FAD-bd"/>
</dbReference>
<evidence type="ECO:0000256" key="2">
    <source>
        <dbReference type="ARBA" id="ARBA00023033"/>
    </source>
</evidence>
<keyword evidence="6" id="KW-1185">Reference proteome</keyword>
<reference evidence="6" key="1">
    <citation type="journal article" date="2019" name="Int. J. Syst. Evol. Microbiol.">
        <title>The Global Catalogue of Microorganisms (GCM) 10K type strain sequencing project: providing services to taxonomists for standard genome sequencing and annotation.</title>
        <authorList>
            <consortium name="The Broad Institute Genomics Platform"/>
            <consortium name="The Broad Institute Genome Sequencing Center for Infectious Disease"/>
            <person name="Wu L."/>
            <person name="Ma J."/>
        </authorList>
    </citation>
    <scope>NUCLEOTIDE SEQUENCE [LARGE SCALE GENOMIC DNA]</scope>
    <source>
        <strain evidence="6">JCM 17021</strain>
    </source>
</reference>
<evidence type="ECO:0000256" key="3">
    <source>
        <dbReference type="SAM" id="Phobius"/>
    </source>
</evidence>
<organism evidence="5 6">
    <name type="scientific">Leifsonia kafniensis</name>
    <dbReference type="NCBI Taxonomy" id="475957"/>
    <lineage>
        <taxon>Bacteria</taxon>
        <taxon>Bacillati</taxon>
        <taxon>Actinomycetota</taxon>
        <taxon>Actinomycetes</taxon>
        <taxon>Micrococcales</taxon>
        <taxon>Microbacteriaceae</taxon>
        <taxon>Leifsonia</taxon>
    </lineage>
</organism>
<dbReference type="SUPFAM" id="SSF51905">
    <property type="entry name" value="FAD/NAD(P)-binding domain"/>
    <property type="match status" value="1"/>
</dbReference>
<accession>A0ABP7KMY2</accession>
<name>A0ABP7KMY2_9MICO</name>
<evidence type="ECO:0000259" key="4">
    <source>
        <dbReference type="Pfam" id="PF01494"/>
    </source>
</evidence>
<dbReference type="EMBL" id="BAABCN010000007">
    <property type="protein sequence ID" value="GAA3880564.1"/>
    <property type="molecule type" value="Genomic_DNA"/>
</dbReference>
<evidence type="ECO:0000313" key="5">
    <source>
        <dbReference type="EMBL" id="GAA3880564.1"/>
    </source>
</evidence>
<dbReference type="Gene3D" id="3.50.50.60">
    <property type="entry name" value="FAD/NAD(P)-binding domain"/>
    <property type="match status" value="1"/>
</dbReference>
<evidence type="ECO:0000256" key="1">
    <source>
        <dbReference type="ARBA" id="ARBA00023002"/>
    </source>
</evidence>
<dbReference type="InterPro" id="IPR036188">
    <property type="entry name" value="FAD/NAD-bd_sf"/>
</dbReference>
<dbReference type="PANTHER" id="PTHR13789:SF309">
    <property type="entry name" value="PUTATIVE (AFU_ORTHOLOGUE AFUA_6G14510)-RELATED"/>
    <property type="match status" value="1"/>
</dbReference>
<keyword evidence="2" id="KW-0503">Monooxygenase</keyword>
<dbReference type="PANTHER" id="PTHR13789">
    <property type="entry name" value="MONOOXYGENASE"/>
    <property type="match status" value="1"/>
</dbReference>
<dbReference type="PRINTS" id="PR00420">
    <property type="entry name" value="RNGMNOXGNASE"/>
</dbReference>
<feature type="transmembrane region" description="Helical" evidence="3">
    <location>
        <begin position="12"/>
        <end position="33"/>
    </location>
</feature>
<evidence type="ECO:0000313" key="6">
    <source>
        <dbReference type="Proteomes" id="UP001501803"/>
    </source>
</evidence>
<sequence length="380" mass="40385">MEDTVAVQLNRALVIGGGFSGLSAAIMLARAGMAVDLIEKSQNWTMDGAGISLGSATLRALSTLGVLDRFLADGYGGDGTDVRAPSGAPITQFPTPRLVAPDIPGNGAIMRPTLGRILAGAMAAAGVKSRLGVTAHNLDDDGEGVNVTFSNGGRDRYDLVVGADGIHSTTRRQLFPDSPVPRFSGQGAWRAVVPRPADVVRTTVWIGAPAKVGVNPISQHEMYLFVNEAKTFSDRVPDAELLPRLRALIEPFTDPLLKSVRSALGERSLVFYRPMDNLLVPRPWHRGRVVLIGDAVHATTPHLAAGAGIGIEDAIVLAEELATASTLDSGLTAFEDRRWERCRMVVENSARLGELEAAPGTEEAFTQLQAESMRALAQPI</sequence>
<gene>
    <name evidence="5" type="ORF">GCM10022381_23540</name>
</gene>
<comment type="caution">
    <text evidence="5">The sequence shown here is derived from an EMBL/GenBank/DDBJ whole genome shotgun (WGS) entry which is preliminary data.</text>
</comment>
<dbReference type="InterPro" id="IPR050493">
    <property type="entry name" value="FAD-dep_Monooxygenase_BioMet"/>
</dbReference>
<dbReference type="Proteomes" id="UP001501803">
    <property type="component" value="Unassembled WGS sequence"/>
</dbReference>
<proteinExistence type="predicted"/>
<protein>
    <submittedName>
        <fullName evidence="5">FAD-dependent oxidoreductase</fullName>
    </submittedName>
</protein>
<keyword evidence="1" id="KW-0560">Oxidoreductase</keyword>
<dbReference type="NCBIfam" id="NF005313">
    <property type="entry name" value="PRK06847.1"/>
    <property type="match status" value="1"/>
</dbReference>
<feature type="domain" description="FAD-binding" evidence="4">
    <location>
        <begin position="12"/>
        <end position="348"/>
    </location>
</feature>
<keyword evidence="3" id="KW-0812">Transmembrane</keyword>